<sequence length="257" mass="27223">MLHSPLLLASGLLFSGGGKRKGSRGIPVLVKRTMVTGARRWAVEGDLGNCPTLFLRFPATFSRWQCAQLSERAGLECLQPRKRAAVGSPERARVLGALSLHGALCAARPAGTAHRPGSPQTREVPADFAQREESGPGHKQDTGGGGTERTDAVCNPTEVVAARGGKGGSCLSRVQLHDHRVCPRPAWASPTTGAWVGDPGPQAKAELVGQARAAAKSPTLSLLLPQAEQKTRKWMDSISAATPARLRLLNERRSLGK</sequence>
<evidence type="ECO:0000313" key="2">
    <source>
        <dbReference type="Proteomes" id="UP000504640"/>
    </source>
</evidence>
<accession>A0A6J3F589</accession>
<gene>
    <name evidence="3" type="primary">LOC116527704</name>
</gene>
<feature type="region of interest" description="Disordered" evidence="1">
    <location>
        <begin position="109"/>
        <end position="152"/>
    </location>
</feature>
<evidence type="ECO:0000256" key="1">
    <source>
        <dbReference type="SAM" id="MobiDB-lite"/>
    </source>
</evidence>
<dbReference type="RefSeq" id="XP_032100736.1">
    <property type="nucleotide sequence ID" value="XM_032244845.1"/>
</dbReference>
<protein>
    <submittedName>
        <fullName evidence="3">Uncharacterized protein LOC116527704</fullName>
    </submittedName>
</protein>
<dbReference type="Proteomes" id="UP000504640">
    <property type="component" value="Unplaced"/>
</dbReference>
<dbReference type="GeneID" id="116527704"/>
<proteinExistence type="predicted"/>
<feature type="compositionally biased region" description="Basic and acidic residues" evidence="1">
    <location>
        <begin position="129"/>
        <end position="141"/>
    </location>
</feature>
<name>A0A6J3F589_SAPAP</name>
<reference evidence="3" key="1">
    <citation type="submission" date="2025-08" db="UniProtKB">
        <authorList>
            <consortium name="RefSeq"/>
        </authorList>
    </citation>
    <scope>IDENTIFICATION</scope>
    <source>
        <tissue evidence="3">Blood</tissue>
    </source>
</reference>
<keyword evidence="2" id="KW-1185">Reference proteome</keyword>
<evidence type="ECO:0000313" key="3">
    <source>
        <dbReference type="RefSeq" id="XP_032100736.1"/>
    </source>
</evidence>
<organism evidence="2 3">
    <name type="scientific">Sapajus apella</name>
    <name type="common">Brown-capped capuchin</name>
    <name type="synonym">Cebus apella</name>
    <dbReference type="NCBI Taxonomy" id="9515"/>
    <lineage>
        <taxon>Eukaryota</taxon>
        <taxon>Metazoa</taxon>
        <taxon>Chordata</taxon>
        <taxon>Craniata</taxon>
        <taxon>Vertebrata</taxon>
        <taxon>Euteleostomi</taxon>
        <taxon>Mammalia</taxon>
        <taxon>Eutheria</taxon>
        <taxon>Euarchontoglires</taxon>
        <taxon>Primates</taxon>
        <taxon>Haplorrhini</taxon>
        <taxon>Platyrrhini</taxon>
        <taxon>Cebidae</taxon>
        <taxon>Cebinae</taxon>
        <taxon>Sapajus</taxon>
    </lineage>
</organism>
<dbReference type="AlphaFoldDB" id="A0A6J3F589"/>